<dbReference type="PANTHER" id="PTHR30061">
    <property type="entry name" value="MALTOSE-BINDING PERIPLASMIC PROTEIN"/>
    <property type="match status" value="1"/>
</dbReference>
<dbReference type="PRINTS" id="PR00181">
    <property type="entry name" value="MALTOSEBP"/>
</dbReference>
<comment type="subcellular location">
    <subcellularLocation>
        <location evidence="5">Periplasm</location>
    </subcellularLocation>
</comment>
<dbReference type="GO" id="GO:1901982">
    <property type="term" value="F:maltose binding"/>
    <property type="evidence" value="ECO:0007669"/>
    <property type="project" value="TreeGrafter"/>
</dbReference>
<dbReference type="Gene3D" id="3.40.190.10">
    <property type="entry name" value="Periplasmic binding protein-like II"/>
    <property type="match status" value="2"/>
</dbReference>
<dbReference type="PANTHER" id="PTHR30061:SF50">
    <property type="entry name" value="MALTOSE_MALTODEXTRIN-BINDING PERIPLASMIC PROTEIN"/>
    <property type="match status" value="1"/>
</dbReference>
<dbReference type="SUPFAM" id="SSF53850">
    <property type="entry name" value="Periplasmic binding protein-like II"/>
    <property type="match status" value="1"/>
</dbReference>
<keyword evidence="3 5" id="KW-0762">Sugar transport</keyword>
<dbReference type="AlphaFoldDB" id="A0A291P3N5"/>
<dbReference type="GO" id="GO:0015768">
    <property type="term" value="P:maltose transport"/>
    <property type="evidence" value="ECO:0007669"/>
    <property type="project" value="TreeGrafter"/>
</dbReference>
<dbReference type="KEGG" id="hbe:BEI_0493"/>
<comment type="function">
    <text evidence="5">Part of the ABC transporter complex MalEFGK involved in maltose/maltodextrin import. Binds maltose and higher maltodextrins.</text>
</comment>
<dbReference type="NCBIfam" id="NF007011">
    <property type="entry name" value="PRK09474.1"/>
    <property type="match status" value="1"/>
</dbReference>
<sequence>MTRRHAFLTPLLAAALGAGAALPAMAFDDDRLTIWAGDTKGPEGIREVAERFTADTGIAVDIVHPDNITDRFQQAAGSGQGPDIVIWAHDRMGEWAQSGLLKAVAPTDAYREHYFDFTWEAVVWNGETYGYPISVESLGLIYNKALVETPPESFAELAELDAELREAGKKAILFDYGEPYFGWTLLAANGGYPFRRTENGYDVADIGVNNAGAVAGAERLRELIESGVLPEGTDYSVMDTRFNRGEVAAMISGPWAWSNLDKSGIDYGVTLLPRVGHERAKPLFGVTTAMINSASPNDFLATEFLERYLLSEEGLRTFNSDGSLGAVAHKAYQQELASDPRIAATLENASIGDPMPNIPEMGAFWSAMEPALQNIGSGRQAPQAALDAAAERIRTAIQ</sequence>
<evidence type="ECO:0000256" key="2">
    <source>
        <dbReference type="ARBA" id="ARBA00022448"/>
    </source>
</evidence>
<organism evidence="6 7">
    <name type="scientific">Halomonas beimenensis</name>
    <dbReference type="NCBI Taxonomy" id="475662"/>
    <lineage>
        <taxon>Bacteria</taxon>
        <taxon>Pseudomonadati</taxon>
        <taxon>Pseudomonadota</taxon>
        <taxon>Gammaproteobacteria</taxon>
        <taxon>Oceanospirillales</taxon>
        <taxon>Halomonadaceae</taxon>
        <taxon>Halomonas</taxon>
    </lineage>
</organism>
<keyword evidence="7" id="KW-1185">Reference proteome</keyword>
<evidence type="ECO:0000256" key="4">
    <source>
        <dbReference type="ARBA" id="ARBA00022729"/>
    </source>
</evidence>
<evidence type="ECO:0000256" key="1">
    <source>
        <dbReference type="ARBA" id="ARBA00008520"/>
    </source>
</evidence>
<gene>
    <name evidence="6" type="primary">malE</name>
    <name evidence="6" type="ORF">BEI_0493</name>
</gene>
<proteinExistence type="inferred from homology"/>
<comment type="similarity">
    <text evidence="1 5">Belongs to the bacterial solute-binding protein 1 family.</text>
</comment>
<dbReference type="GO" id="GO:0042956">
    <property type="term" value="P:maltodextrin transmembrane transport"/>
    <property type="evidence" value="ECO:0007669"/>
    <property type="project" value="TreeGrafter"/>
</dbReference>
<keyword evidence="4 5" id="KW-0732">Signal</keyword>
<keyword evidence="2 5" id="KW-0813">Transport</keyword>
<feature type="chain" id="PRO_5017846002" description="Maltodextrin-binding protein" evidence="5">
    <location>
        <begin position="27"/>
        <end position="398"/>
    </location>
</feature>
<dbReference type="EMBL" id="CP021435">
    <property type="protein sequence ID" value="ATJ81480.1"/>
    <property type="molecule type" value="Genomic_DNA"/>
</dbReference>
<evidence type="ECO:0000313" key="7">
    <source>
        <dbReference type="Proteomes" id="UP000219993"/>
    </source>
</evidence>
<name>A0A291P3N5_9GAMM</name>
<keyword evidence="5" id="KW-0574">Periplasm</keyword>
<dbReference type="InterPro" id="IPR006060">
    <property type="entry name" value="Maltose/Cyclodextrin-bd"/>
</dbReference>
<dbReference type="Pfam" id="PF01547">
    <property type="entry name" value="SBP_bac_1"/>
    <property type="match status" value="1"/>
</dbReference>
<accession>A0A291P3N5</accession>
<reference evidence="6 7" key="1">
    <citation type="journal article" date="2017" name="Sci. Rep.">
        <title>Revealing the Saline Adaptation Strategies of the Halophilic Bacterium Halomonas beimenensis through High-throughput Omics and Transposon Mutagenesis Approaches.</title>
        <authorList>
            <person name="Chen Y.H."/>
            <person name="Lin S.S."/>
            <person name="Shyu Y.T."/>
        </authorList>
    </citation>
    <scope>NUCLEOTIDE SEQUENCE [LARGE SCALE GENOMIC DNA]</scope>
    <source>
        <strain evidence="6 7">NTU-111</strain>
    </source>
</reference>
<evidence type="ECO:0000256" key="3">
    <source>
        <dbReference type="ARBA" id="ARBA00022597"/>
    </source>
</evidence>
<feature type="signal peptide" evidence="5">
    <location>
        <begin position="1"/>
        <end position="26"/>
    </location>
</feature>
<protein>
    <recommendedName>
        <fullName evidence="5">Maltodextrin-binding protein</fullName>
    </recommendedName>
</protein>
<dbReference type="GO" id="GO:0015144">
    <property type="term" value="F:carbohydrate transmembrane transporter activity"/>
    <property type="evidence" value="ECO:0007669"/>
    <property type="project" value="InterPro"/>
</dbReference>
<dbReference type="RefSeq" id="WP_097788017.1">
    <property type="nucleotide sequence ID" value="NZ_BAAADT010000015.1"/>
</dbReference>
<evidence type="ECO:0000313" key="6">
    <source>
        <dbReference type="EMBL" id="ATJ81480.1"/>
    </source>
</evidence>
<dbReference type="GO" id="GO:0042597">
    <property type="term" value="C:periplasmic space"/>
    <property type="evidence" value="ECO:0007669"/>
    <property type="project" value="UniProtKB-SubCell"/>
</dbReference>
<dbReference type="Proteomes" id="UP000219993">
    <property type="component" value="Chromosome"/>
</dbReference>
<dbReference type="OrthoDB" id="9766758at2"/>
<dbReference type="InterPro" id="IPR006059">
    <property type="entry name" value="SBP"/>
</dbReference>
<evidence type="ECO:0000256" key="5">
    <source>
        <dbReference type="RuleBase" id="RU365005"/>
    </source>
</evidence>
<dbReference type="GO" id="GO:0055052">
    <property type="term" value="C:ATP-binding cassette (ABC) transporter complex, substrate-binding subunit-containing"/>
    <property type="evidence" value="ECO:0007669"/>
    <property type="project" value="TreeGrafter"/>
</dbReference>